<dbReference type="GO" id="GO:0033897">
    <property type="term" value="F:ribonuclease T2 activity"/>
    <property type="evidence" value="ECO:0007669"/>
    <property type="project" value="InterPro"/>
</dbReference>
<keyword evidence="1" id="KW-1133">Transmembrane helix</keyword>
<gene>
    <name evidence="2" type="ORF">EDC44_101148</name>
</gene>
<sequence>MNNTNTERYRNLRFSIRKCGEDEIEIRHAIADGYIRGLIRVFFIGLFCVSTTINAEYGNYPFYNEINAIKRDWIWTFNPDIKTEPLYKDYLEVINDPDFIKKYPNEKIMAYSEYKELYIKDKKWNRIRAYFHFIWLPFLFILLCLPRARGIRVNRKKRIIYARLIDGKYSVAFVPKKGDPLGGLTYSCCGIYPFGWGEYFSLSVAIYDKYNNRDTLHNIGVYPSVNQTQTQEIIDAVRAYLTEDEPEFLQHIGNRYKVWGGRLRIACCNAFAIPIPFNRKKAEREIDAAIKQWNRQTIEKKQNYFNDIKQAQSIINQEHAEKGLDNRPW</sequence>
<dbReference type="AlphaFoldDB" id="A0A4R2T6L7"/>
<keyword evidence="1" id="KW-0472">Membrane</keyword>
<keyword evidence="3" id="KW-1185">Reference proteome</keyword>
<dbReference type="GO" id="GO:0003723">
    <property type="term" value="F:RNA binding"/>
    <property type="evidence" value="ECO:0007669"/>
    <property type="project" value="InterPro"/>
</dbReference>
<organism evidence="2 3">
    <name type="scientific">Cricetibacter osteomyelitidis</name>
    <dbReference type="NCBI Taxonomy" id="1521931"/>
    <lineage>
        <taxon>Bacteria</taxon>
        <taxon>Pseudomonadati</taxon>
        <taxon>Pseudomonadota</taxon>
        <taxon>Gammaproteobacteria</taxon>
        <taxon>Pasteurellales</taxon>
        <taxon>Pasteurellaceae</taxon>
        <taxon>Cricetibacter</taxon>
    </lineage>
</organism>
<protein>
    <submittedName>
        <fullName evidence="2">Uncharacterized protein</fullName>
    </submittedName>
</protein>
<dbReference type="InterPro" id="IPR036430">
    <property type="entry name" value="RNase_T2-like_sf"/>
</dbReference>
<dbReference type="EMBL" id="SLYB01000001">
    <property type="protein sequence ID" value="TCP97765.1"/>
    <property type="molecule type" value="Genomic_DNA"/>
</dbReference>
<name>A0A4R2T6L7_9PAST</name>
<evidence type="ECO:0000313" key="3">
    <source>
        <dbReference type="Proteomes" id="UP000295763"/>
    </source>
</evidence>
<accession>A0A4R2T6L7</accession>
<proteinExistence type="predicted"/>
<feature type="transmembrane region" description="Helical" evidence="1">
    <location>
        <begin position="129"/>
        <end position="148"/>
    </location>
</feature>
<reference evidence="2 3" key="1">
    <citation type="submission" date="2019-03" db="EMBL/GenBank/DDBJ databases">
        <title>Genomic Encyclopedia of Type Strains, Phase IV (KMG-IV): sequencing the most valuable type-strain genomes for metagenomic binning, comparative biology and taxonomic classification.</title>
        <authorList>
            <person name="Goeker M."/>
        </authorList>
    </citation>
    <scope>NUCLEOTIDE SEQUENCE [LARGE SCALE GENOMIC DNA]</scope>
    <source>
        <strain evidence="2 3">DSM 28404</strain>
    </source>
</reference>
<dbReference type="Proteomes" id="UP000295763">
    <property type="component" value="Unassembled WGS sequence"/>
</dbReference>
<dbReference type="RefSeq" id="WP_131974371.1">
    <property type="nucleotide sequence ID" value="NZ_SLYB01000001.1"/>
</dbReference>
<evidence type="ECO:0000256" key="1">
    <source>
        <dbReference type="SAM" id="Phobius"/>
    </source>
</evidence>
<evidence type="ECO:0000313" key="2">
    <source>
        <dbReference type="EMBL" id="TCP97765.1"/>
    </source>
</evidence>
<comment type="caution">
    <text evidence="2">The sequence shown here is derived from an EMBL/GenBank/DDBJ whole genome shotgun (WGS) entry which is preliminary data.</text>
</comment>
<keyword evidence="1" id="KW-0812">Transmembrane</keyword>
<dbReference type="SUPFAM" id="SSF55895">
    <property type="entry name" value="Ribonuclease Rh-like"/>
    <property type="match status" value="1"/>
</dbReference>
<dbReference type="OrthoDB" id="5690088at2"/>